<evidence type="ECO:0000256" key="5">
    <source>
        <dbReference type="ARBA" id="ARBA00022525"/>
    </source>
</evidence>
<comment type="subcellular location">
    <subcellularLocation>
        <location evidence="1">Cell membrane</location>
        <topology evidence="1">Lipid-anchor</topology>
        <topology evidence="1">GPI-anchor</topology>
    </subcellularLocation>
    <subcellularLocation>
        <location evidence="2">Secreted</location>
    </subcellularLocation>
</comment>
<dbReference type="PANTHER" id="PTHR37928">
    <property type="entry name" value="CFEM DOMAIN PROTEIN (AFU_ORTHOLOGUE AFUA_6G14090)"/>
    <property type="match status" value="1"/>
</dbReference>
<dbReference type="GO" id="GO:0005576">
    <property type="term" value="C:extracellular region"/>
    <property type="evidence" value="ECO:0007669"/>
    <property type="project" value="UniProtKB-SubCell"/>
</dbReference>
<keyword evidence="14" id="KW-0449">Lipoprotein</keyword>
<organism evidence="18">
    <name type="scientific">Eremomyces bilateralis CBS 781.70</name>
    <dbReference type="NCBI Taxonomy" id="1392243"/>
    <lineage>
        <taxon>Eukaryota</taxon>
        <taxon>Fungi</taxon>
        <taxon>Dikarya</taxon>
        <taxon>Ascomycota</taxon>
        <taxon>Pezizomycotina</taxon>
        <taxon>Dothideomycetes</taxon>
        <taxon>Dothideomycetes incertae sedis</taxon>
        <taxon>Eremomycetales</taxon>
        <taxon>Eremomycetaceae</taxon>
        <taxon>Eremomyces</taxon>
    </lineage>
</organism>
<reference evidence="20" key="2">
    <citation type="submission" date="2020-04" db="EMBL/GenBank/DDBJ databases">
        <authorList>
            <consortium name="NCBI Genome Project"/>
        </authorList>
    </citation>
    <scope>NUCLEOTIDE SEQUENCE</scope>
    <source>
        <strain evidence="20">CBS 781.70</strain>
    </source>
</reference>
<dbReference type="InterPro" id="IPR051735">
    <property type="entry name" value="CFEM_domain"/>
</dbReference>
<feature type="compositionally biased region" description="Gly residues" evidence="15">
    <location>
        <begin position="112"/>
        <end position="137"/>
    </location>
</feature>
<dbReference type="GeneID" id="54419965"/>
<keyword evidence="11" id="KW-0472">Membrane</keyword>
<evidence type="ECO:0000256" key="13">
    <source>
        <dbReference type="ARBA" id="ARBA00023180"/>
    </source>
</evidence>
<evidence type="ECO:0000256" key="14">
    <source>
        <dbReference type="ARBA" id="ARBA00023288"/>
    </source>
</evidence>
<dbReference type="InterPro" id="IPR008427">
    <property type="entry name" value="Extracellular_membr_CFEM_dom"/>
</dbReference>
<comment type="similarity">
    <text evidence="3">Belongs to the RBT5 family.</text>
</comment>
<accession>A0A6G1G4J9</accession>
<dbReference type="GO" id="GO:0005886">
    <property type="term" value="C:plasma membrane"/>
    <property type="evidence" value="ECO:0007669"/>
    <property type="project" value="UniProtKB-SubCell"/>
</dbReference>
<dbReference type="GO" id="GO:0046872">
    <property type="term" value="F:metal ion binding"/>
    <property type="evidence" value="ECO:0007669"/>
    <property type="project" value="UniProtKB-KW"/>
</dbReference>
<dbReference type="Pfam" id="PF05730">
    <property type="entry name" value="CFEM"/>
    <property type="match status" value="1"/>
</dbReference>
<keyword evidence="13" id="KW-0325">Glycoprotein</keyword>
<feature type="region of interest" description="Disordered" evidence="15">
    <location>
        <begin position="182"/>
        <end position="212"/>
    </location>
</feature>
<feature type="compositionally biased region" description="Pro residues" evidence="15">
    <location>
        <begin position="190"/>
        <end position="202"/>
    </location>
</feature>
<dbReference type="AlphaFoldDB" id="A0A6G1G4J9"/>
<keyword evidence="19" id="KW-1185">Reference proteome</keyword>
<keyword evidence="6" id="KW-0349">Heme</keyword>
<feature type="signal peptide" evidence="16">
    <location>
        <begin position="1"/>
        <end position="19"/>
    </location>
</feature>
<keyword evidence="4" id="KW-1003">Cell membrane</keyword>
<dbReference type="Proteomes" id="UP000504638">
    <property type="component" value="Unplaced"/>
</dbReference>
<proteinExistence type="inferred from homology"/>
<keyword evidence="9 16" id="KW-0732">Signal</keyword>
<evidence type="ECO:0000313" key="18">
    <source>
        <dbReference type="EMBL" id="KAF1812997.1"/>
    </source>
</evidence>
<sequence length="297" mass="30482">MKFYIASTALLGAIGLVCADPWLPPCAQACVASTPVRCRPTDFSCACTTKKYIKALMYCIISDCSAEDQEHAIAYLDDLCHADWQPQTKSWFAPHWGLELRQFRNTTSNGTNTGGGTSGGGSGGGSSGSSGSSGSGGSSTSTRRNGLGSGAKAGIGVGITGGVLLIGALAGGRWWKANRGKQAAAAAAAEPPPVMSQPPPGPQEIDGTQRPWAGSELAGQGIVAAYTPSSGTHELPVNQQQQQGEKPPEPAQGPPQPPQPQPPQPQPVYQGHNPHEMPAGVPGWYGGPQPGSDPPKP</sequence>
<evidence type="ECO:0000256" key="6">
    <source>
        <dbReference type="ARBA" id="ARBA00022617"/>
    </source>
</evidence>
<evidence type="ECO:0000259" key="17">
    <source>
        <dbReference type="SMART" id="SM00747"/>
    </source>
</evidence>
<evidence type="ECO:0000256" key="11">
    <source>
        <dbReference type="ARBA" id="ARBA00023136"/>
    </source>
</evidence>
<dbReference type="SMART" id="SM00747">
    <property type="entry name" value="CFEM"/>
    <property type="match status" value="1"/>
</dbReference>
<dbReference type="EMBL" id="ML975156">
    <property type="protein sequence ID" value="KAF1812997.1"/>
    <property type="molecule type" value="Genomic_DNA"/>
</dbReference>
<keyword evidence="7" id="KW-0336">GPI-anchor</keyword>
<evidence type="ECO:0000256" key="16">
    <source>
        <dbReference type="SAM" id="SignalP"/>
    </source>
</evidence>
<feature type="domain" description="CFEM" evidence="17">
    <location>
        <begin position="19"/>
        <end position="81"/>
    </location>
</feature>
<evidence type="ECO:0000256" key="7">
    <source>
        <dbReference type="ARBA" id="ARBA00022622"/>
    </source>
</evidence>
<evidence type="ECO:0000256" key="8">
    <source>
        <dbReference type="ARBA" id="ARBA00022723"/>
    </source>
</evidence>
<reference evidence="20" key="3">
    <citation type="submission" date="2025-04" db="UniProtKB">
        <authorList>
            <consortium name="RefSeq"/>
        </authorList>
    </citation>
    <scope>IDENTIFICATION</scope>
    <source>
        <strain evidence="20">CBS 781.70</strain>
    </source>
</reference>
<keyword evidence="8" id="KW-0479">Metal-binding</keyword>
<dbReference type="GO" id="GO:0098552">
    <property type="term" value="C:side of membrane"/>
    <property type="evidence" value="ECO:0007669"/>
    <property type="project" value="UniProtKB-KW"/>
</dbReference>
<evidence type="ECO:0000256" key="15">
    <source>
        <dbReference type="SAM" id="MobiDB-lite"/>
    </source>
</evidence>
<dbReference type="PANTHER" id="PTHR37928:SF2">
    <property type="entry name" value="GPI ANCHORED CFEM DOMAIN PROTEIN (AFU_ORTHOLOGUE AFUA_6G10580)"/>
    <property type="match status" value="1"/>
</dbReference>
<reference evidence="18 20" key="1">
    <citation type="submission" date="2020-01" db="EMBL/GenBank/DDBJ databases">
        <authorList>
            <consortium name="DOE Joint Genome Institute"/>
            <person name="Haridas S."/>
            <person name="Albert R."/>
            <person name="Binder M."/>
            <person name="Bloem J."/>
            <person name="Labutti K."/>
            <person name="Salamov A."/>
            <person name="Andreopoulos B."/>
            <person name="Baker S.E."/>
            <person name="Barry K."/>
            <person name="Bills G."/>
            <person name="Bluhm B.H."/>
            <person name="Cannon C."/>
            <person name="Castanera R."/>
            <person name="Culley D.E."/>
            <person name="Daum C."/>
            <person name="Ezra D."/>
            <person name="Gonzalez J.B."/>
            <person name="Henrissat B."/>
            <person name="Kuo A."/>
            <person name="Liang C."/>
            <person name="Lipzen A."/>
            <person name="Lutzoni F."/>
            <person name="Magnuson J."/>
            <person name="Mondo S."/>
            <person name="Nolan M."/>
            <person name="Ohm R."/>
            <person name="Pangilinan J."/>
            <person name="Park H.-J."/>
            <person name="Ramirez L."/>
            <person name="Alfaro M."/>
            <person name="Sun H."/>
            <person name="Tritt A."/>
            <person name="Yoshinaga Y."/>
            <person name="Zwiers L.-H."/>
            <person name="Turgeon B.G."/>
            <person name="Goodwin S.B."/>
            <person name="Spatafora J.W."/>
            <person name="Crous P.W."/>
            <person name="Grigoriev I.V."/>
        </authorList>
    </citation>
    <scope>NUCLEOTIDE SEQUENCE</scope>
    <source>
        <strain evidence="18 20">CBS 781.70</strain>
    </source>
</reference>
<evidence type="ECO:0000313" key="19">
    <source>
        <dbReference type="Proteomes" id="UP000504638"/>
    </source>
</evidence>
<keyword evidence="10" id="KW-0408">Iron</keyword>
<evidence type="ECO:0000256" key="3">
    <source>
        <dbReference type="ARBA" id="ARBA00010031"/>
    </source>
</evidence>
<gene>
    <name evidence="18 20" type="ORF">P152DRAFT_458166</name>
</gene>
<feature type="region of interest" description="Disordered" evidence="15">
    <location>
        <begin position="226"/>
        <end position="297"/>
    </location>
</feature>
<evidence type="ECO:0000256" key="12">
    <source>
        <dbReference type="ARBA" id="ARBA00023157"/>
    </source>
</evidence>
<feature type="chain" id="PRO_5044631809" description="CFEM domain-containing protein" evidence="16">
    <location>
        <begin position="20"/>
        <end position="297"/>
    </location>
</feature>
<name>A0A6G1G4J9_9PEZI</name>
<keyword evidence="12" id="KW-1015">Disulfide bond</keyword>
<evidence type="ECO:0000256" key="9">
    <source>
        <dbReference type="ARBA" id="ARBA00022729"/>
    </source>
</evidence>
<evidence type="ECO:0000256" key="1">
    <source>
        <dbReference type="ARBA" id="ARBA00004609"/>
    </source>
</evidence>
<protein>
    <recommendedName>
        <fullName evidence="17">CFEM domain-containing protein</fullName>
    </recommendedName>
</protein>
<feature type="compositionally biased region" description="Pro residues" evidence="15">
    <location>
        <begin position="249"/>
        <end position="266"/>
    </location>
</feature>
<evidence type="ECO:0000256" key="4">
    <source>
        <dbReference type="ARBA" id="ARBA00022475"/>
    </source>
</evidence>
<keyword evidence="5" id="KW-0964">Secreted</keyword>
<evidence type="ECO:0000256" key="10">
    <source>
        <dbReference type="ARBA" id="ARBA00023004"/>
    </source>
</evidence>
<evidence type="ECO:0000256" key="2">
    <source>
        <dbReference type="ARBA" id="ARBA00004613"/>
    </source>
</evidence>
<evidence type="ECO:0000313" key="20">
    <source>
        <dbReference type="RefSeq" id="XP_033534628.1"/>
    </source>
</evidence>
<feature type="region of interest" description="Disordered" evidence="15">
    <location>
        <begin position="105"/>
        <end position="152"/>
    </location>
</feature>
<dbReference type="RefSeq" id="XP_033534628.1">
    <property type="nucleotide sequence ID" value="XM_033679395.1"/>
</dbReference>